<evidence type="ECO:0008006" key="3">
    <source>
        <dbReference type="Google" id="ProtNLM"/>
    </source>
</evidence>
<evidence type="ECO:0000313" key="2">
    <source>
        <dbReference type="Proteomes" id="UP001058974"/>
    </source>
</evidence>
<reference evidence="1 2" key="1">
    <citation type="journal article" date="2022" name="Nat. Genet.">
        <title>Improved pea reference genome and pan-genome highlight genomic features and evolutionary characteristics.</title>
        <authorList>
            <person name="Yang T."/>
            <person name="Liu R."/>
            <person name="Luo Y."/>
            <person name="Hu S."/>
            <person name="Wang D."/>
            <person name="Wang C."/>
            <person name="Pandey M.K."/>
            <person name="Ge S."/>
            <person name="Xu Q."/>
            <person name="Li N."/>
            <person name="Li G."/>
            <person name="Huang Y."/>
            <person name="Saxena R.K."/>
            <person name="Ji Y."/>
            <person name="Li M."/>
            <person name="Yan X."/>
            <person name="He Y."/>
            <person name="Liu Y."/>
            <person name="Wang X."/>
            <person name="Xiang C."/>
            <person name="Varshney R.K."/>
            <person name="Ding H."/>
            <person name="Gao S."/>
            <person name="Zong X."/>
        </authorList>
    </citation>
    <scope>NUCLEOTIDE SEQUENCE [LARGE SCALE GENOMIC DNA]</scope>
    <source>
        <strain evidence="1 2">cv. Zhongwan 6</strain>
    </source>
</reference>
<protein>
    <recommendedName>
        <fullName evidence="3">Reverse transcriptase Ty1/copia-type domain-containing protein</fullName>
    </recommendedName>
</protein>
<sequence length="140" mass="16385">MIDRRVWLANFDESKKIKFRLADNRSLQIEVEADNREGVASTIQRPQRTRVLSARLQDYEVVGDDDVTLDGDFVHFTLLTGSESINYSEALKDKQWKIVMVENLHTIERNDTWELVKFPTHTKAIEVKWVFKLKQNSDGF</sequence>
<dbReference type="Proteomes" id="UP001058974">
    <property type="component" value="Chromosome 2"/>
</dbReference>
<name>A0A9D4YMF1_PEA</name>
<dbReference type="AlphaFoldDB" id="A0A9D4YMF1"/>
<comment type="caution">
    <text evidence="1">The sequence shown here is derived from an EMBL/GenBank/DDBJ whole genome shotgun (WGS) entry which is preliminary data.</text>
</comment>
<dbReference type="Gramene" id="Psat02G0479900-T1">
    <property type="protein sequence ID" value="KAI5439156.1"/>
    <property type="gene ID" value="KIW84_024799"/>
</dbReference>
<organism evidence="1 2">
    <name type="scientific">Pisum sativum</name>
    <name type="common">Garden pea</name>
    <name type="synonym">Lathyrus oleraceus</name>
    <dbReference type="NCBI Taxonomy" id="3888"/>
    <lineage>
        <taxon>Eukaryota</taxon>
        <taxon>Viridiplantae</taxon>
        <taxon>Streptophyta</taxon>
        <taxon>Embryophyta</taxon>
        <taxon>Tracheophyta</taxon>
        <taxon>Spermatophyta</taxon>
        <taxon>Magnoliopsida</taxon>
        <taxon>eudicotyledons</taxon>
        <taxon>Gunneridae</taxon>
        <taxon>Pentapetalae</taxon>
        <taxon>rosids</taxon>
        <taxon>fabids</taxon>
        <taxon>Fabales</taxon>
        <taxon>Fabaceae</taxon>
        <taxon>Papilionoideae</taxon>
        <taxon>50 kb inversion clade</taxon>
        <taxon>NPAAA clade</taxon>
        <taxon>Hologalegina</taxon>
        <taxon>IRL clade</taxon>
        <taxon>Fabeae</taxon>
        <taxon>Lathyrus</taxon>
    </lineage>
</organism>
<dbReference type="EMBL" id="JAMSHJ010000002">
    <property type="protein sequence ID" value="KAI5439156.1"/>
    <property type="molecule type" value="Genomic_DNA"/>
</dbReference>
<proteinExistence type="predicted"/>
<accession>A0A9D4YMF1</accession>
<gene>
    <name evidence="1" type="ORF">KIW84_024799</name>
</gene>
<evidence type="ECO:0000313" key="1">
    <source>
        <dbReference type="EMBL" id="KAI5439156.1"/>
    </source>
</evidence>
<keyword evidence="2" id="KW-1185">Reference proteome</keyword>